<dbReference type="CDD" id="cd08994">
    <property type="entry name" value="GH43_62_32_68_117_130-like"/>
    <property type="match status" value="1"/>
</dbReference>
<evidence type="ECO:0000313" key="1">
    <source>
        <dbReference type="EMBL" id="MDN5214937.1"/>
    </source>
</evidence>
<keyword evidence="2" id="KW-1185">Reference proteome</keyword>
<dbReference type="GO" id="GO:0016787">
    <property type="term" value="F:hydrolase activity"/>
    <property type="evidence" value="ECO:0007669"/>
    <property type="project" value="UniProtKB-KW"/>
</dbReference>
<accession>A0ABT8LD93</accession>
<protein>
    <submittedName>
        <fullName evidence="1">Glycoside hydrolase family protein</fullName>
    </submittedName>
</protein>
<dbReference type="RefSeq" id="WP_346760275.1">
    <property type="nucleotide sequence ID" value="NZ_JAUJEB010000005.1"/>
</dbReference>
<dbReference type="Gene3D" id="2.115.10.20">
    <property type="entry name" value="Glycosyl hydrolase domain, family 43"/>
    <property type="match status" value="1"/>
</dbReference>
<comment type="caution">
    <text evidence="1">The sequence shown here is derived from an EMBL/GenBank/DDBJ whole genome shotgun (WGS) entry which is preliminary data.</text>
</comment>
<sequence length="335" mass="37606">MKIFAQPVDLSKGTADLWEYIGVAVSDPGYHVWGSSPVYGDDGKVHIFAARWPDSINVVPGWKTHSEIAHYVADQPEGPFTFSDLVLAPTGKRTWDKMGIHNPNIKRVKDKYVLTFISNDGLEHMPGNQRIGMATSRSLYGPWEKVGRDGMILQPPSNPDYWNYNPGNGVNNPAFLPHPNGGYYLYFKSAYKGVSTMGLAIAENLEGPYVQMPFPITNNNSVIEDGYIFYYDNKFYLMTTDNHGMIENGGGLLWSSDDGINFGSLTQAFHQIKEYFPGKKLPENRTVHYGTKESKFERPQLLLDETGYPTYLYVPSGSNLSGGKRTECHVLKLKR</sequence>
<gene>
    <name evidence="1" type="ORF">QQ020_22850</name>
</gene>
<organism evidence="1 2">
    <name type="scientific">Agaribacillus aureus</name>
    <dbReference type="NCBI Taxonomy" id="3051825"/>
    <lineage>
        <taxon>Bacteria</taxon>
        <taxon>Pseudomonadati</taxon>
        <taxon>Bacteroidota</taxon>
        <taxon>Cytophagia</taxon>
        <taxon>Cytophagales</taxon>
        <taxon>Splendidivirgaceae</taxon>
        <taxon>Agaribacillus</taxon>
    </lineage>
</organism>
<evidence type="ECO:0000313" key="2">
    <source>
        <dbReference type="Proteomes" id="UP001172083"/>
    </source>
</evidence>
<proteinExistence type="predicted"/>
<name>A0ABT8LD93_9BACT</name>
<keyword evidence="1" id="KW-0378">Hydrolase</keyword>
<reference evidence="1" key="1">
    <citation type="submission" date="2023-06" db="EMBL/GenBank/DDBJ databases">
        <title>Genomic of Agaribacillus aureum.</title>
        <authorList>
            <person name="Wang G."/>
        </authorList>
    </citation>
    <scope>NUCLEOTIDE SEQUENCE</scope>
    <source>
        <strain evidence="1">BMA12</strain>
    </source>
</reference>
<dbReference type="InterPro" id="IPR023296">
    <property type="entry name" value="Glyco_hydro_beta-prop_sf"/>
</dbReference>
<dbReference type="EMBL" id="JAUJEB010000005">
    <property type="protein sequence ID" value="MDN5214937.1"/>
    <property type="molecule type" value="Genomic_DNA"/>
</dbReference>
<dbReference type="SUPFAM" id="SSF75005">
    <property type="entry name" value="Arabinanase/levansucrase/invertase"/>
    <property type="match status" value="1"/>
</dbReference>
<dbReference type="Proteomes" id="UP001172083">
    <property type="component" value="Unassembled WGS sequence"/>
</dbReference>